<name>A0A150J9K9_9EURY</name>
<proteinExistence type="predicted"/>
<gene>
    <name evidence="1" type="ORF">AMQ22_00090</name>
</gene>
<dbReference type="EMBL" id="LNGC01000001">
    <property type="protein sequence ID" value="KYC53890.1"/>
    <property type="molecule type" value="Genomic_DNA"/>
</dbReference>
<sequence length="244" mass="28186">MGCYTISLAPRLTSRKEVKKLISEITICKRCNNIVTERKDIKEGVWFCGNCGIVTKKVLIHHVGEGDKYYFESYIDEVADINIVTNDKLPGCLVSKRELNAEVTSTKLIEGERVKNEQFQDIGKLIKYYETKKEDPKEYRKSQYIRYIGVVNTEFMMTAWQKTSIKHIISNISLKDLCANCSYEIIIAALAVYVMRKDHRKINIGSNKFLKGIGLTDKKYTRIVERLGYFLLDHPLTPKVKENE</sequence>
<comment type="caution">
    <text evidence="1">The sequence shown here is derived from an EMBL/GenBank/DDBJ whole genome shotgun (WGS) entry which is preliminary data.</text>
</comment>
<evidence type="ECO:0000313" key="1">
    <source>
        <dbReference type="EMBL" id="KYC53890.1"/>
    </source>
</evidence>
<accession>A0A150J9K9</accession>
<dbReference type="Proteomes" id="UP000075398">
    <property type="component" value="Unassembled WGS sequence"/>
</dbReference>
<dbReference type="AlphaFoldDB" id="A0A150J9K9"/>
<organism evidence="1 2">
    <name type="scientific">Candidatus Methanofastidiosum methylothiophilum</name>
    <dbReference type="NCBI Taxonomy" id="1705564"/>
    <lineage>
        <taxon>Archaea</taxon>
        <taxon>Methanobacteriati</taxon>
        <taxon>Methanobacteriota</taxon>
        <taxon>Stenosarchaea group</taxon>
        <taxon>Candidatus Methanofastidiosia</taxon>
        <taxon>Candidatus Methanofastidiosales</taxon>
        <taxon>Candidatus Methanofastidiosaceae</taxon>
        <taxon>Candidatus Methanofastidiosum</taxon>
    </lineage>
</organism>
<evidence type="ECO:0000313" key="2">
    <source>
        <dbReference type="Proteomes" id="UP000075398"/>
    </source>
</evidence>
<reference evidence="1 2" key="1">
    <citation type="journal article" date="2016" name="ISME J.">
        <title>Chasing the elusive Euryarchaeota class WSA2: genomes reveal a uniquely fastidious methyl-reducing methanogen.</title>
        <authorList>
            <person name="Nobu M.K."/>
            <person name="Narihiro T."/>
            <person name="Kuroda K."/>
            <person name="Mei R."/>
            <person name="Liu W.T."/>
        </authorList>
    </citation>
    <scope>NUCLEOTIDE SEQUENCE [LARGE SCALE GENOMIC DNA]</scope>
    <source>
        <strain evidence="1">U1lsi0528_Bin055</strain>
    </source>
</reference>
<protein>
    <submittedName>
        <fullName evidence="1">Uncharacterized protein</fullName>
    </submittedName>
</protein>